<dbReference type="Proteomes" id="UP000724584">
    <property type="component" value="Unassembled WGS sequence"/>
</dbReference>
<organism evidence="1 2">
    <name type="scientific">Chaetomium tenue</name>
    <dbReference type="NCBI Taxonomy" id="1854479"/>
    <lineage>
        <taxon>Eukaryota</taxon>
        <taxon>Fungi</taxon>
        <taxon>Dikarya</taxon>
        <taxon>Ascomycota</taxon>
        <taxon>Pezizomycotina</taxon>
        <taxon>Sordariomycetes</taxon>
        <taxon>Sordariomycetidae</taxon>
        <taxon>Sordariales</taxon>
        <taxon>Chaetomiaceae</taxon>
        <taxon>Chaetomium</taxon>
    </lineage>
</organism>
<proteinExistence type="predicted"/>
<protein>
    <submittedName>
        <fullName evidence="1">Uncharacterized protein</fullName>
    </submittedName>
</protein>
<accession>A0ACB7PE58</accession>
<evidence type="ECO:0000313" key="2">
    <source>
        <dbReference type="Proteomes" id="UP000724584"/>
    </source>
</evidence>
<evidence type="ECO:0000313" key="1">
    <source>
        <dbReference type="EMBL" id="KAH6640217.1"/>
    </source>
</evidence>
<name>A0ACB7PE58_9PEZI</name>
<comment type="caution">
    <text evidence="1">The sequence shown here is derived from an EMBL/GenBank/DDBJ whole genome shotgun (WGS) entry which is preliminary data.</text>
</comment>
<sequence>MPHSFALLVASLLIAVAHGSIVLFPWTSNDGSFGNAVDAVVGFGNSQPISTDCASALNQTIACDPQMQQLAASGYVISLDGASSSLCNPQCNASLVSYHTAVTSACGASGAFDTYANTWRGDIIFDYFNMVCDKDPGSGEYCPKWLKEQYAANGNPKLEDLPDAVLCSHCQINSMRTVQNSVFLGYNEAMVDTYKTIFTRCNVNAVTTPKPPPEVTFPNTADGANRTCPSGKTYATKPGDTCHSIALAESVAEDTLASINDLTAGCTRLTLEDDTTFNLCLPQTCETIQASVSDDCWSISAQHNISFSQFITYNPAINGDCTNLRPNGTVVCVSSPDGSYVPVPLPGSNSSWALGEYADNVVPAPGNTPFGTTDNCGAYYQVQVADTCNRISLAAKVSVPLFQDINPSIDAECANLIPQLWYCVHPTYDWNVTFDGGTTPSSTTLPPPGPTPTGTTGECYNWHIIVPNDSCALLQNTLGVTMAQLVAWNPDLKPDCSNLILDDAYCVQGPPLPQTSTTTSALTTTPKPTSSTPATRTTTSAGGPTSTSTAPSCAQTYTVQPGDWCAKIWAQFGLSEAAFRALNPTLNAGCDIDVGQVLCVAAPSACKKTYTVVAGDWCAKIWEQFGLSEGAFRALNPGLDADCGIEVGERLCVG</sequence>
<reference evidence="1 2" key="1">
    <citation type="journal article" date="2021" name="Nat. Commun.">
        <title>Genetic determinants of endophytism in the Arabidopsis root mycobiome.</title>
        <authorList>
            <person name="Mesny F."/>
            <person name="Miyauchi S."/>
            <person name="Thiergart T."/>
            <person name="Pickel B."/>
            <person name="Atanasova L."/>
            <person name="Karlsson M."/>
            <person name="Huettel B."/>
            <person name="Barry K.W."/>
            <person name="Haridas S."/>
            <person name="Chen C."/>
            <person name="Bauer D."/>
            <person name="Andreopoulos W."/>
            <person name="Pangilinan J."/>
            <person name="LaButti K."/>
            <person name="Riley R."/>
            <person name="Lipzen A."/>
            <person name="Clum A."/>
            <person name="Drula E."/>
            <person name="Henrissat B."/>
            <person name="Kohler A."/>
            <person name="Grigoriev I.V."/>
            <person name="Martin F.M."/>
            <person name="Hacquard S."/>
        </authorList>
    </citation>
    <scope>NUCLEOTIDE SEQUENCE [LARGE SCALE GENOMIC DNA]</scope>
    <source>
        <strain evidence="1 2">MPI-SDFR-AT-0079</strain>
    </source>
</reference>
<dbReference type="EMBL" id="JAGIZQ010000002">
    <property type="protein sequence ID" value="KAH6640217.1"/>
    <property type="molecule type" value="Genomic_DNA"/>
</dbReference>
<keyword evidence="2" id="KW-1185">Reference proteome</keyword>
<gene>
    <name evidence="1" type="ORF">F5144DRAFT_639715</name>
</gene>